<dbReference type="PROSITE" id="PS00135">
    <property type="entry name" value="TRYPSIN_SER"/>
    <property type="match status" value="1"/>
</dbReference>
<organism evidence="4 5">
    <name type="scientific">Elysia crispata</name>
    <name type="common">lettuce slug</name>
    <dbReference type="NCBI Taxonomy" id="231223"/>
    <lineage>
        <taxon>Eukaryota</taxon>
        <taxon>Metazoa</taxon>
        <taxon>Spiralia</taxon>
        <taxon>Lophotrochozoa</taxon>
        <taxon>Mollusca</taxon>
        <taxon>Gastropoda</taxon>
        <taxon>Heterobranchia</taxon>
        <taxon>Euthyneura</taxon>
        <taxon>Panpulmonata</taxon>
        <taxon>Sacoglossa</taxon>
        <taxon>Placobranchoidea</taxon>
        <taxon>Plakobranchidae</taxon>
        <taxon>Elysia</taxon>
    </lineage>
</organism>
<dbReference type="Proteomes" id="UP001283361">
    <property type="component" value="Unassembled WGS sequence"/>
</dbReference>
<dbReference type="InterPro" id="IPR043504">
    <property type="entry name" value="Peptidase_S1_PA_chymotrypsin"/>
</dbReference>
<keyword evidence="1" id="KW-1015">Disulfide bond</keyword>
<dbReference type="PROSITE" id="PS50240">
    <property type="entry name" value="TRYPSIN_DOM"/>
    <property type="match status" value="1"/>
</dbReference>
<sequence>MNEEAVILHEGGSPSSRAREIQVPIYSFDMCYTHFRLSTSDKQLCAGYLNRNIGICRGDSGSPLVCKSGSQHTLAGVVSFGSADNPDSFPAVFTRVQSYVQWINDVIAQNG</sequence>
<comment type="caution">
    <text evidence="4">The sequence shown here is derived from an EMBL/GenBank/DDBJ whole genome shotgun (WGS) entry which is preliminary data.</text>
</comment>
<dbReference type="InterPro" id="IPR051487">
    <property type="entry name" value="Ser/Thr_Proteases_Immune/Dev"/>
</dbReference>
<evidence type="ECO:0000313" key="4">
    <source>
        <dbReference type="EMBL" id="KAK3754629.1"/>
    </source>
</evidence>
<dbReference type="InterPro" id="IPR001254">
    <property type="entry name" value="Trypsin_dom"/>
</dbReference>
<dbReference type="AlphaFoldDB" id="A0AAE0YQZ2"/>
<keyword evidence="5" id="KW-1185">Reference proteome</keyword>
<evidence type="ECO:0000313" key="5">
    <source>
        <dbReference type="Proteomes" id="UP001283361"/>
    </source>
</evidence>
<reference evidence="4" key="1">
    <citation type="journal article" date="2023" name="G3 (Bethesda)">
        <title>A reference genome for the long-term kleptoplast-retaining sea slug Elysia crispata morphotype clarki.</title>
        <authorList>
            <person name="Eastman K.E."/>
            <person name="Pendleton A.L."/>
            <person name="Shaikh M.A."/>
            <person name="Suttiyut T."/>
            <person name="Ogas R."/>
            <person name="Tomko P."/>
            <person name="Gavelis G."/>
            <person name="Widhalm J.R."/>
            <person name="Wisecaver J.H."/>
        </authorList>
    </citation>
    <scope>NUCLEOTIDE SEQUENCE</scope>
    <source>
        <strain evidence="4">ECLA1</strain>
    </source>
</reference>
<dbReference type="Pfam" id="PF00089">
    <property type="entry name" value="Trypsin"/>
    <property type="match status" value="1"/>
</dbReference>
<dbReference type="InterPro" id="IPR033116">
    <property type="entry name" value="TRYPSIN_SER"/>
</dbReference>
<protein>
    <recommendedName>
        <fullName evidence="3">Peptidase S1 domain-containing protein</fullName>
    </recommendedName>
</protein>
<dbReference type="PANTHER" id="PTHR24256">
    <property type="entry name" value="TRYPTASE-RELATED"/>
    <property type="match status" value="1"/>
</dbReference>
<dbReference type="InterPro" id="IPR009003">
    <property type="entry name" value="Peptidase_S1_PA"/>
</dbReference>
<accession>A0AAE0YQZ2</accession>
<dbReference type="Gene3D" id="2.40.10.10">
    <property type="entry name" value="Trypsin-like serine proteases"/>
    <property type="match status" value="1"/>
</dbReference>
<evidence type="ECO:0000256" key="2">
    <source>
        <dbReference type="ARBA" id="ARBA00024195"/>
    </source>
</evidence>
<dbReference type="GO" id="GO:0006508">
    <property type="term" value="P:proteolysis"/>
    <property type="evidence" value="ECO:0007669"/>
    <property type="project" value="InterPro"/>
</dbReference>
<gene>
    <name evidence="4" type="ORF">RRG08_020616</name>
</gene>
<evidence type="ECO:0000259" key="3">
    <source>
        <dbReference type="PROSITE" id="PS50240"/>
    </source>
</evidence>
<name>A0AAE0YQZ2_9GAST</name>
<comment type="similarity">
    <text evidence="2">Belongs to the peptidase S1 family. CLIP subfamily.</text>
</comment>
<dbReference type="EMBL" id="JAWDGP010005656">
    <property type="protein sequence ID" value="KAK3754629.1"/>
    <property type="molecule type" value="Genomic_DNA"/>
</dbReference>
<evidence type="ECO:0000256" key="1">
    <source>
        <dbReference type="ARBA" id="ARBA00023157"/>
    </source>
</evidence>
<dbReference type="SUPFAM" id="SSF50494">
    <property type="entry name" value="Trypsin-like serine proteases"/>
    <property type="match status" value="1"/>
</dbReference>
<dbReference type="GO" id="GO:0004252">
    <property type="term" value="F:serine-type endopeptidase activity"/>
    <property type="evidence" value="ECO:0007669"/>
    <property type="project" value="InterPro"/>
</dbReference>
<feature type="domain" description="Peptidase S1" evidence="3">
    <location>
        <begin position="1"/>
        <end position="108"/>
    </location>
</feature>
<proteinExistence type="inferred from homology"/>